<dbReference type="RefSeq" id="WP_269880278.1">
    <property type="nucleotide sequence ID" value="NZ_JAQAGZ010000003.1"/>
</dbReference>
<comment type="caution">
    <text evidence="2">The sequence shown here is derived from an EMBL/GenBank/DDBJ whole genome shotgun (WGS) entry which is preliminary data.</text>
</comment>
<organism evidence="2 3">
    <name type="scientific">Paenibacillus gyeongsangnamensis</name>
    <dbReference type="NCBI Taxonomy" id="3388067"/>
    <lineage>
        <taxon>Bacteria</taxon>
        <taxon>Bacillati</taxon>
        <taxon>Bacillota</taxon>
        <taxon>Bacilli</taxon>
        <taxon>Bacillales</taxon>
        <taxon>Paenibacillaceae</taxon>
        <taxon>Paenibacillus</taxon>
    </lineage>
</organism>
<keyword evidence="2" id="KW-0489">Methyltransferase</keyword>
<dbReference type="Gene3D" id="3.40.50.150">
    <property type="entry name" value="Vaccinia Virus protein VP39"/>
    <property type="match status" value="1"/>
</dbReference>
<name>A0ABT4Q4S6_9BACL</name>
<dbReference type="Proteomes" id="UP001527882">
    <property type="component" value="Unassembled WGS sequence"/>
</dbReference>
<reference evidence="2 3" key="1">
    <citation type="submission" date="2022-12" db="EMBL/GenBank/DDBJ databases">
        <title>Draft genome sequence of Paenibacillus sp. dW9.</title>
        <authorList>
            <person name="Choi E.-W."/>
            <person name="Kim D.-U."/>
        </authorList>
    </citation>
    <scope>NUCLEOTIDE SEQUENCE [LARGE SCALE GENOMIC DNA]</scope>
    <source>
        <strain evidence="3">dW9</strain>
    </source>
</reference>
<feature type="domain" description="Methyltransferase type 11" evidence="1">
    <location>
        <begin position="41"/>
        <end position="146"/>
    </location>
</feature>
<dbReference type="EMBL" id="JAQAGZ010000003">
    <property type="protein sequence ID" value="MCZ8511880.1"/>
    <property type="molecule type" value="Genomic_DNA"/>
</dbReference>
<dbReference type="InterPro" id="IPR029063">
    <property type="entry name" value="SAM-dependent_MTases_sf"/>
</dbReference>
<proteinExistence type="predicted"/>
<dbReference type="InterPro" id="IPR050508">
    <property type="entry name" value="Methyltransf_Superfamily"/>
</dbReference>
<dbReference type="InterPro" id="IPR013216">
    <property type="entry name" value="Methyltransf_11"/>
</dbReference>
<evidence type="ECO:0000313" key="2">
    <source>
        <dbReference type="EMBL" id="MCZ8511880.1"/>
    </source>
</evidence>
<dbReference type="GO" id="GO:0032259">
    <property type="term" value="P:methylation"/>
    <property type="evidence" value="ECO:0007669"/>
    <property type="project" value="UniProtKB-KW"/>
</dbReference>
<sequence>MPNHDQIYEHGVLNYHLMISKQPELVPFIEEIKNIRGLDIVDLGAGTGRLTVPLAPYARSIIALDASEAMLKVAAARLAEAGLSNWTTAAADHRSLPLEDRSADLAVAGWTICYLASSNTPDWRQNLRQMIVEMKRILRPNGTLVLFETLGTGVEKPKPPSFLTAYYAALTEDYGFSHRAIRTDYEFDSPRQAEELTRFFFGDELADRVAAGKASRVPECAGIWWLHV</sequence>
<dbReference type="GO" id="GO:0008168">
    <property type="term" value="F:methyltransferase activity"/>
    <property type="evidence" value="ECO:0007669"/>
    <property type="project" value="UniProtKB-KW"/>
</dbReference>
<evidence type="ECO:0000259" key="1">
    <source>
        <dbReference type="Pfam" id="PF08241"/>
    </source>
</evidence>
<keyword evidence="2" id="KW-0808">Transferase</keyword>
<dbReference type="CDD" id="cd02440">
    <property type="entry name" value="AdoMet_MTases"/>
    <property type="match status" value="1"/>
</dbReference>
<protein>
    <submittedName>
        <fullName evidence="2">Class I SAM-dependent methyltransferase</fullName>
    </submittedName>
</protein>
<gene>
    <name evidence="2" type="ORF">O9H85_05475</name>
</gene>
<dbReference type="Pfam" id="PF08241">
    <property type="entry name" value="Methyltransf_11"/>
    <property type="match status" value="1"/>
</dbReference>
<accession>A0ABT4Q4S6</accession>
<dbReference type="SUPFAM" id="SSF53335">
    <property type="entry name" value="S-adenosyl-L-methionine-dependent methyltransferases"/>
    <property type="match status" value="1"/>
</dbReference>
<evidence type="ECO:0000313" key="3">
    <source>
        <dbReference type="Proteomes" id="UP001527882"/>
    </source>
</evidence>
<dbReference type="PANTHER" id="PTHR42912">
    <property type="entry name" value="METHYLTRANSFERASE"/>
    <property type="match status" value="1"/>
</dbReference>
<keyword evidence="3" id="KW-1185">Reference proteome</keyword>